<dbReference type="CDD" id="cd06171">
    <property type="entry name" value="Sigma70_r4"/>
    <property type="match status" value="1"/>
</dbReference>
<evidence type="ECO:0000256" key="3">
    <source>
        <dbReference type="ARBA" id="ARBA00023082"/>
    </source>
</evidence>
<gene>
    <name evidence="8" type="primary">sigW_5</name>
    <name evidence="8" type="ORF">Poly41_25760</name>
</gene>
<proteinExistence type="inferred from homology"/>
<keyword evidence="3" id="KW-0731">Sigma factor</keyword>
<dbReference type="GO" id="GO:0006352">
    <property type="term" value="P:DNA-templated transcription initiation"/>
    <property type="evidence" value="ECO:0007669"/>
    <property type="project" value="InterPro"/>
</dbReference>
<dbReference type="AlphaFoldDB" id="A0A5C6DSK9"/>
<keyword evidence="9" id="KW-1185">Reference proteome</keyword>
<evidence type="ECO:0000259" key="7">
    <source>
        <dbReference type="Pfam" id="PF08281"/>
    </source>
</evidence>
<comment type="caution">
    <text evidence="8">The sequence shown here is derived from an EMBL/GenBank/DDBJ whole genome shotgun (WGS) entry which is preliminary data.</text>
</comment>
<evidence type="ECO:0000259" key="6">
    <source>
        <dbReference type="Pfam" id="PF04542"/>
    </source>
</evidence>
<keyword evidence="4" id="KW-0238">DNA-binding</keyword>
<dbReference type="InterPro" id="IPR036388">
    <property type="entry name" value="WH-like_DNA-bd_sf"/>
</dbReference>
<dbReference type="OrthoDB" id="213370at2"/>
<name>A0A5C6DSK9_9BACT</name>
<dbReference type="Gene3D" id="1.10.10.10">
    <property type="entry name" value="Winged helix-like DNA-binding domain superfamily/Winged helix DNA-binding domain"/>
    <property type="match status" value="1"/>
</dbReference>
<dbReference type="InterPro" id="IPR014284">
    <property type="entry name" value="RNA_pol_sigma-70_dom"/>
</dbReference>
<dbReference type="SUPFAM" id="SSF88946">
    <property type="entry name" value="Sigma2 domain of RNA polymerase sigma factors"/>
    <property type="match status" value="1"/>
</dbReference>
<protein>
    <submittedName>
        <fullName evidence="8">ECF RNA polymerase sigma factor SigW</fullName>
    </submittedName>
</protein>
<dbReference type="Pfam" id="PF04542">
    <property type="entry name" value="Sigma70_r2"/>
    <property type="match status" value="1"/>
</dbReference>
<dbReference type="InterPro" id="IPR013325">
    <property type="entry name" value="RNA_pol_sigma_r2"/>
</dbReference>
<dbReference type="GO" id="GO:0016987">
    <property type="term" value="F:sigma factor activity"/>
    <property type="evidence" value="ECO:0007669"/>
    <property type="project" value="UniProtKB-KW"/>
</dbReference>
<evidence type="ECO:0000313" key="9">
    <source>
        <dbReference type="Proteomes" id="UP000319143"/>
    </source>
</evidence>
<feature type="domain" description="RNA polymerase sigma factor 70 region 4 type 2" evidence="7">
    <location>
        <begin position="145"/>
        <end position="194"/>
    </location>
</feature>
<sequence length="209" mass="23846">MTAAANKKLTMKTMNLQNSDADQDQDQDTLIKEACSDSAAFAQLYRLHYDNVFRYCARRLFNRHTAEDVTSIVFFKAMRMLSSFKGNSRDFRNWLYRIATNAVNDHLRTAKRRADAIRDIALTHGGDHTLDAESTCELQEELLPVKQALLTLKPKQQSVITLRFFEKLKLNEIAEILGQNPATTRSQLSRALSSLRKQLRATADQHGEV</sequence>
<dbReference type="PANTHER" id="PTHR43133:SF8">
    <property type="entry name" value="RNA POLYMERASE SIGMA FACTOR HI_1459-RELATED"/>
    <property type="match status" value="1"/>
</dbReference>
<evidence type="ECO:0000256" key="2">
    <source>
        <dbReference type="ARBA" id="ARBA00023015"/>
    </source>
</evidence>
<evidence type="ECO:0000256" key="1">
    <source>
        <dbReference type="ARBA" id="ARBA00010641"/>
    </source>
</evidence>
<dbReference type="GO" id="GO:0003677">
    <property type="term" value="F:DNA binding"/>
    <property type="evidence" value="ECO:0007669"/>
    <property type="project" value="UniProtKB-KW"/>
</dbReference>
<evidence type="ECO:0000256" key="5">
    <source>
        <dbReference type="ARBA" id="ARBA00023163"/>
    </source>
</evidence>
<dbReference type="SUPFAM" id="SSF88659">
    <property type="entry name" value="Sigma3 and sigma4 domains of RNA polymerase sigma factors"/>
    <property type="match status" value="1"/>
</dbReference>
<dbReference type="InterPro" id="IPR039425">
    <property type="entry name" value="RNA_pol_sigma-70-like"/>
</dbReference>
<accession>A0A5C6DSK9</accession>
<dbReference type="Gene3D" id="1.10.1740.10">
    <property type="match status" value="1"/>
</dbReference>
<dbReference type="NCBIfam" id="TIGR02937">
    <property type="entry name" value="sigma70-ECF"/>
    <property type="match status" value="1"/>
</dbReference>
<dbReference type="InterPro" id="IPR013324">
    <property type="entry name" value="RNA_pol_sigma_r3/r4-like"/>
</dbReference>
<dbReference type="Pfam" id="PF08281">
    <property type="entry name" value="Sigma70_r4_2"/>
    <property type="match status" value="1"/>
</dbReference>
<evidence type="ECO:0000313" key="8">
    <source>
        <dbReference type="EMBL" id="TWU39720.1"/>
    </source>
</evidence>
<dbReference type="PANTHER" id="PTHR43133">
    <property type="entry name" value="RNA POLYMERASE ECF-TYPE SIGMA FACTO"/>
    <property type="match status" value="1"/>
</dbReference>
<organism evidence="8 9">
    <name type="scientific">Novipirellula artificiosorum</name>
    <dbReference type="NCBI Taxonomy" id="2528016"/>
    <lineage>
        <taxon>Bacteria</taxon>
        <taxon>Pseudomonadati</taxon>
        <taxon>Planctomycetota</taxon>
        <taxon>Planctomycetia</taxon>
        <taxon>Pirellulales</taxon>
        <taxon>Pirellulaceae</taxon>
        <taxon>Novipirellula</taxon>
    </lineage>
</organism>
<dbReference type="InterPro" id="IPR013249">
    <property type="entry name" value="RNA_pol_sigma70_r4_t2"/>
</dbReference>
<comment type="similarity">
    <text evidence="1">Belongs to the sigma-70 factor family. ECF subfamily.</text>
</comment>
<feature type="domain" description="RNA polymerase sigma-70 region 2" evidence="6">
    <location>
        <begin position="44"/>
        <end position="113"/>
    </location>
</feature>
<keyword evidence="5" id="KW-0804">Transcription</keyword>
<dbReference type="Proteomes" id="UP000319143">
    <property type="component" value="Unassembled WGS sequence"/>
</dbReference>
<reference evidence="8 9" key="1">
    <citation type="submission" date="2019-02" db="EMBL/GenBank/DDBJ databases">
        <title>Deep-cultivation of Planctomycetes and their phenomic and genomic characterization uncovers novel biology.</title>
        <authorList>
            <person name="Wiegand S."/>
            <person name="Jogler M."/>
            <person name="Boedeker C."/>
            <person name="Pinto D."/>
            <person name="Vollmers J."/>
            <person name="Rivas-Marin E."/>
            <person name="Kohn T."/>
            <person name="Peeters S.H."/>
            <person name="Heuer A."/>
            <person name="Rast P."/>
            <person name="Oberbeckmann S."/>
            <person name="Bunk B."/>
            <person name="Jeske O."/>
            <person name="Meyerdierks A."/>
            <person name="Storesund J.E."/>
            <person name="Kallscheuer N."/>
            <person name="Luecker S."/>
            <person name="Lage O.M."/>
            <person name="Pohl T."/>
            <person name="Merkel B.J."/>
            <person name="Hornburger P."/>
            <person name="Mueller R.-W."/>
            <person name="Bruemmer F."/>
            <person name="Labrenz M."/>
            <person name="Spormann A.M."/>
            <person name="Op Den Camp H."/>
            <person name="Overmann J."/>
            <person name="Amann R."/>
            <person name="Jetten M.S.M."/>
            <person name="Mascher T."/>
            <person name="Medema M.H."/>
            <person name="Devos D.P."/>
            <person name="Kaster A.-K."/>
            <person name="Ovreas L."/>
            <person name="Rohde M."/>
            <person name="Galperin M.Y."/>
            <person name="Jogler C."/>
        </authorList>
    </citation>
    <scope>NUCLEOTIDE SEQUENCE [LARGE SCALE GENOMIC DNA]</scope>
    <source>
        <strain evidence="8 9">Poly41</strain>
    </source>
</reference>
<dbReference type="EMBL" id="SJPV01000003">
    <property type="protein sequence ID" value="TWU39720.1"/>
    <property type="molecule type" value="Genomic_DNA"/>
</dbReference>
<keyword evidence="2" id="KW-0805">Transcription regulation</keyword>
<dbReference type="InterPro" id="IPR007627">
    <property type="entry name" value="RNA_pol_sigma70_r2"/>
</dbReference>
<evidence type="ECO:0000256" key="4">
    <source>
        <dbReference type="ARBA" id="ARBA00023125"/>
    </source>
</evidence>